<name>A0ABS7CX78_9BACT</name>
<evidence type="ECO:0000313" key="2">
    <source>
        <dbReference type="Proteomes" id="UP000813018"/>
    </source>
</evidence>
<gene>
    <name evidence="1" type="ORF">K0O23_15150</name>
</gene>
<protein>
    <submittedName>
        <fullName evidence="1">Uncharacterized protein</fullName>
    </submittedName>
</protein>
<sequence length="118" mass="13595">MTQEQFYYCLKWILELREKILETYASRRNAQAKEATQANEQQVDFDSLRRFAANKAGEDKNTAEAQARIKELAAQEAKIREFVPVSLYGTRIEAKHTGLQSLFVVLEADRIDIIKSVE</sequence>
<accession>A0ABS7CX78</accession>
<dbReference type="RefSeq" id="WP_219878286.1">
    <property type="nucleotide sequence ID" value="NZ_JAHYXK010000014.1"/>
</dbReference>
<proteinExistence type="predicted"/>
<evidence type="ECO:0000313" key="1">
    <source>
        <dbReference type="EMBL" id="MBW7468412.1"/>
    </source>
</evidence>
<dbReference type="EMBL" id="JAHYXK010000014">
    <property type="protein sequence ID" value="MBW7468412.1"/>
    <property type="molecule type" value="Genomic_DNA"/>
</dbReference>
<keyword evidence="2" id="KW-1185">Reference proteome</keyword>
<comment type="caution">
    <text evidence="1">The sequence shown here is derived from an EMBL/GenBank/DDBJ whole genome shotgun (WGS) entry which is preliminary data.</text>
</comment>
<organism evidence="1 2">
    <name type="scientific">Pontibacter aydingkolensis</name>
    <dbReference type="NCBI Taxonomy" id="1911536"/>
    <lineage>
        <taxon>Bacteria</taxon>
        <taxon>Pseudomonadati</taxon>
        <taxon>Bacteroidota</taxon>
        <taxon>Cytophagia</taxon>
        <taxon>Cytophagales</taxon>
        <taxon>Hymenobacteraceae</taxon>
        <taxon>Pontibacter</taxon>
    </lineage>
</organism>
<reference evidence="1 2" key="1">
    <citation type="journal article" date="2016" name="Int. J. Syst. Evol. Microbiol.">
        <title>Pontibacter aydingkolensis sp. nov., isolated from soil of a salt lake.</title>
        <authorList>
            <person name="Osman G."/>
            <person name="Zhang T."/>
            <person name="Lou K."/>
            <person name="Gao Y."/>
            <person name="Chang W."/>
            <person name="Lin Q."/>
            <person name="Yang H.M."/>
            <person name="Huo X.D."/>
            <person name="Wang N."/>
        </authorList>
    </citation>
    <scope>NUCLEOTIDE SEQUENCE [LARGE SCALE GENOMIC DNA]</scope>
    <source>
        <strain evidence="1 2">KACC 19255</strain>
    </source>
</reference>
<dbReference type="Proteomes" id="UP000813018">
    <property type="component" value="Unassembled WGS sequence"/>
</dbReference>